<protein>
    <submittedName>
        <fullName evidence="1">Uncharacterized protein</fullName>
    </submittedName>
</protein>
<keyword evidence="2" id="KW-1185">Reference proteome</keyword>
<comment type="caution">
    <text evidence="1">The sequence shown here is derived from an EMBL/GenBank/DDBJ whole genome shotgun (WGS) entry which is preliminary data.</text>
</comment>
<evidence type="ECO:0000313" key="2">
    <source>
        <dbReference type="Proteomes" id="UP000756921"/>
    </source>
</evidence>
<dbReference type="Proteomes" id="UP000756921">
    <property type="component" value="Unassembled WGS sequence"/>
</dbReference>
<evidence type="ECO:0000313" key="1">
    <source>
        <dbReference type="EMBL" id="KAF9732731.1"/>
    </source>
</evidence>
<dbReference type="EMBL" id="WJXW01000010">
    <property type="protein sequence ID" value="KAF9732731.1"/>
    <property type="molecule type" value="Genomic_DNA"/>
</dbReference>
<dbReference type="AlphaFoldDB" id="A0A9P6KNG8"/>
<name>A0A9P6KNG8_9PLEO</name>
<accession>A0A9P6KNG8</accession>
<proteinExistence type="predicted"/>
<sequence>MEAIDAIWCPRRPRLGFKPHRRVSSLHCGHASPRARASDPGKPCRTLLLSTLSAPLAFFSPPDHRRDVHLVLAYGRRPGAPPRRCFGYSSSQFHRSQNPPTCVALHPSSVRHRLDLALAISSALERSGRVTARPGIRKQGRDAVTFAYGPVIAMDPVAWACASRCPTAVPHGTLQDFISPYPASALLFFLRYENTKTPPALYDSTEPGSSMSSLWPSSSSTSCASTNTFVYAGARHVTQSALDLHAVLQADRSFTGGEYTATDPDSPSTILKSTHCICILFSSHLGTDLLAPTSYSLKDSVFALKLMHNYEQESMDHVFKSGYDIFSLKEKSGNGVTKKGMPNLVALEPFLALSRLRNVLAACNYLIDANVRKYVRDVNVRQQDHFDQWGTRRMRAGEKQELGKLWDVYMNNKWV</sequence>
<reference evidence="1" key="1">
    <citation type="journal article" date="2020" name="Mol. Plant Microbe Interact.">
        <title>Genome Sequence of the Biocontrol Agent Coniothyrium minitans strain Conio (IMI 134523).</title>
        <authorList>
            <person name="Patel D."/>
            <person name="Shittu T.A."/>
            <person name="Baroncelli R."/>
            <person name="Muthumeenakshi S."/>
            <person name="Osborne T.H."/>
            <person name="Janganan T.K."/>
            <person name="Sreenivasaprasad S."/>
        </authorList>
    </citation>
    <scope>NUCLEOTIDE SEQUENCE</scope>
    <source>
        <strain evidence="1">Conio</strain>
    </source>
</reference>
<gene>
    <name evidence="1" type="ORF">PMIN01_09589</name>
</gene>
<organism evidence="1 2">
    <name type="scientific">Paraphaeosphaeria minitans</name>
    <dbReference type="NCBI Taxonomy" id="565426"/>
    <lineage>
        <taxon>Eukaryota</taxon>
        <taxon>Fungi</taxon>
        <taxon>Dikarya</taxon>
        <taxon>Ascomycota</taxon>
        <taxon>Pezizomycotina</taxon>
        <taxon>Dothideomycetes</taxon>
        <taxon>Pleosporomycetidae</taxon>
        <taxon>Pleosporales</taxon>
        <taxon>Massarineae</taxon>
        <taxon>Didymosphaeriaceae</taxon>
        <taxon>Paraphaeosphaeria</taxon>
    </lineage>
</organism>